<feature type="region of interest" description="Disordered" evidence="1">
    <location>
        <begin position="335"/>
        <end position="359"/>
    </location>
</feature>
<gene>
    <name evidence="2" type="ORF">B0H16DRAFT_1735557</name>
</gene>
<dbReference type="EMBL" id="JARKIB010000185">
    <property type="protein sequence ID" value="KAJ7726629.1"/>
    <property type="molecule type" value="Genomic_DNA"/>
</dbReference>
<feature type="compositionally biased region" description="Basic residues" evidence="1">
    <location>
        <begin position="509"/>
        <end position="522"/>
    </location>
</feature>
<evidence type="ECO:0000313" key="3">
    <source>
        <dbReference type="Proteomes" id="UP001215598"/>
    </source>
</evidence>
<feature type="compositionally biased region" description="Low complexity" evidence="1">
    <location>
        <begin position="182"/>
        <end position="195"/>
    </location>
</feature>
<sequence>MTDADSSLSPGDTASAYYETIDSQLDTPLVDLRAPSSVTPIIENSALDNALSAPLATLRAPAANTDYIIFPRPASPTPTEPVDSDEETLDYIEGSEERYENILAGQTNQSTSENVHASLPAATSSATDVNAALPVTSSTRSMLGQTTRSFESRPRAAADNTSSQAGVAKAASKKKAAKKQPSRSASSLSASGAAPSDHELYDLGGLLAPTNKEPAAELKVRNEENTRRLIAWILAIQKSVDDERDARSQQDQEILRRFSDLQISCNATSSSSPIPNTMSQMEHEIAHLKQLMVDGRNSINRITECMNGLVDIPVEMEGLQQAMRTLQASNRVTITSGSSTTTSAPRVTTTAAHTSGLPHNVGNHFHAASAPTDMAARGQPAAATSHKRTRTPEPVHQEAADHGAKRLRGEDAEFAYDVYAFNFKAPQTSPKTAGPALLKALNLPTEPLINCIHPFGLPNTLISLRFDNAESARQFMDRLRTNPPADMDHLRVATSVAYGKMSERETGHAKAKSAPKTKKNTW</sequence>
<dbReference type="Proteomes" id="UP001215598">
    <property type="component" value="Unassembled WGS sequence"/>
</dbReference>
<feature type="compositionally biased region" description="Low complexity" evidence="1">
    <location>
        <begin position="335"/>
        <end position="352"/>
    </location>
</feature>
<keyword evidence="3" id="KW-1185">Reference proteome</keyword>
<feature type="region of interest" description="Disordered" evidence="1">
    <location>
        <begin position="501"/>
        <end position="522"/>
    </location>
</feature>
<organism evidence="2 3">
    <name type="scientific">Mycena metata</name>
    <dbReference type="NCBI Taxonomy" id="1033252"/>
    <lineage>
        <taxon>Eukaryota</taxon>
        <taxon>Fungi</taxon>
        <taxon>Dikarya</taxon>
        <taxon>Basidiomycota</taxon>
        <taxon>Agaricomycotina</taxon>
        <taxon>Agaricomycetes</taxon>
        <taxon>Agaricomycetidae</taxon>
        <taxon>Agaricales</taxon>
        <taxon>Marasmiineae</taxon>
        <taxon>Mycenaceae</taxon>
        <taxon>Mycena</taxon>
    </lineage>
</organism>
<feature type="compositionally biased region" description="Basic and acidic residues" evidence="1">
    <location>
        <begin position="390"/>
        <end position="404"/>
    </location>
</feature>
<reference evidence="2" key="1">
    <citation type="submission" date="2023-03" db="EMBL/GenBank/DDBJ databases">
        <title>Massive genome expansion in bonnet fungi (Mycena s.s.) driven by repeated elements and novel gene families across ecological guilds.</title>
        <authorList>
            <consortium name="Lawrence Berkeley National Laboratory"/>
            <person name="Harder C.B."/>
            <person name="Miyauchi S."/>
            <person name="Viragh M."/>
            <person name="Kuo A."/>
            <person name="Thoen E."/>
            <person name="Andreopoulos B."/>
            <person name="Lu D."/>
            <person name="Skrede I."/>
            <person name="Drula E."/>
            <person name="Henrissat B."/>
            <person name="Morin E."/>
            <person name="Kohler A."/>
            <person name="Barry K."/>
            <person name="LaButti K."/>
            <person name="Morin E."/>
            <person name="Salamov A."/>
            <person name="Lipzen A."/>
            <person name="Mereny Z."/>
            <person name="Hegedus B."/>
            <person name="Baldrian P."/>
            <person name="Stursova M."/>
            <person name="Weitz H."/>
            <person name="Taylor A."/>
            <person name="Grigoriev I.V."/>
            <person name="Nagy L.G."/>
            <person name="Martin F."/>
            <person name="Kauserud H."/>
        </authorList>
    </citation>
    <scope>NUCLEOTIDE SEQUENCE</scope>
    <source>
        <strain evidence="2">CBHHK182m</strain>
    </source>
</reference>
<feature type="region of interest" description="Disordered" evidence="1">
    <location>
        <begin position="106"/>
        <end position="195"/>
    </location>
</feature>
<evidence type="ECO:0000256" key="1">
    <source>
        <dbReference type="SAM" id="MobiDB-lite"/>
    </source>
</evidence>
<name>A0AAD7HRG9_9AGAR</name>
<feature type="compositionally biased region" description="Polar residues" evidence="1">
    <location>
        <begin position="106"/>
        <end position="128"/>
    </location>
</feature>
<protein>
    <submittedName>
        <fullName evidence="2">Uncharacterized protein</fullName>
    </submittedName>
</protein>
<comment type="caution">
    <text evidence="2">The sequence shown here is derived from an EMBL/GenBank/DDBJ whole genome shotgun (WGS) entry which is preliminary data.</text>
</comment>
<proteinExistence type="predicted"/>
<dbReference type="AlphaFoldDB" id="A0AAD7HRG9"/>
<feature type="compositionally biased region" description="Basic residues" evidence="1">
    <location>
        <begin position="171"/>
        <end position="181"/>
    </location>
</feature>
<feature type="compositionally biased region" description="Polar residues" evidence="1">
    <location>
        <begin position="135"/>
        <end position="149"/>
    </location>
</feature>
<feature type="region of interest" description="Disordered" evidence="1">
    <location>
        <begin position="378"/>
        <end position="404"/>
    </location>
</feature>
<evidence type="ECO:0000313" key="2">
    <source>
        <dbReference type="EMBL" id="KAJ7726629.1"/>
    </source>
</evidence>
<accession>A0AAD7HRG9</accession>